<proteinExistence type="predicted"/>
<name>A0A511ZIQ1_9BACI</name>
<dbReference type="PANTHER" id="PTHR35330">
    <property type="entry name" value="SIROHEME BIOSYNTHESIS PROTEIN MET8"/>
    <property type="match status" value="1"/>
</dbReference>
<keyword evidence="8" id="KW-1185">Reference proteome</keyword>
<dbReference type="Proteomes" id="UP000321558">
    <property type="component" value="Unassembled WGS sequence"/>
</dbReference>
<dbReference type="GO" id="GO:0043115">
    <property type="term" value="F:precorrin-2 dehydrogenase activity"/>
    <property type="evidence" value="ECO:0007669"/>
    <property type="project" value="UniProtKB-EC"/>
</dbReference>
<dbReference type="SUPFAM" id="SSF75615">
    <property type="entry name" value="Siroheme synthase middle domains-like"/>
    <property type="match status" value="1"/>
</dbReference>
<dbReference type="RefSeq" id="WP_147210298.1">
    <property type="nucleotide sequence ID" value="NZ_BJYM01000007.1"/>
</dbReference>
<dbReference type="GO" id="GO:0019354">
    <property type="term" value="P:siroheme biosynthetic process"/>
    <property type="evidence" value="ECO:0007669"/>
    <property type="project" value="UniProtKB-UniPathway"/>
</dbReference>
<protein>
    <recommendedName>
        <fullName evidence="2">precorrin-2 dehydrogenase</fullName>
        <ecNumber evidence="2">1.3.1.76</ecNumber>
    </recommendedName>
</protein>
<dbReference type="OrthoDB" id="9773765at2"/>
<dbReference type="InterPro" id="IPR036291">
    <property type="entry name" value="NAD(P)-bd_dom_sf"/>
</dbReference>
<dbReference type="NCBIfam" id="TIGR01470">
    <property type="entry name" value="cysG_Nterm"/>
    <property type="match status" value="1"/>
</dbReference>
<dbReference type="InterPro" id="IPR006367">
    <property type="entry name" value="Sirohaem_synthase_N"/>
</dbReference>
<evidence type="ECO:0000256" key="5">
    <source>
        <dbReference type="ARBA" id="ARBA00023244"/>
    </source>
</evidence>
<keyword evidence="4" id="KW-0520">NAD</keyword>
<evidence type="ECO:0000256" key="1">
    <source>
        <dbReference type="ARBA" id="ARBA00005010"/>
    </source>
</evidence>
<dbReference type="EC" id="1.3.1.76" evidence="2"/>
<dbReference type="Pfam" id="PF13241">
    <property type="entry name" value="NAD_binding_7"/>
    <property type="match status" value="1"/>
</dbReference>
<dbReference type="GO" id="GO:0004325">
    <property type="term" value="F:ferrochelatase activity"/>
    <property type="evidence" value="ECO:0007669"/>
    <property type="project" value="InterPro"/>
</dbReference>
<evidence type="ECO:0000313" key="7">
    <source>
        <dbReference type="EMBL" id="GEN87323.1"/>
    </source>
</evidence>
<dbReference type="PANTHER" id="PTHR35330:SF1">
    <property type="entry name" value="SIROHEME BIOSYNTHESIS PROTEIN MET8"/>
    <property type="match status" value="1"/>
</dbReference>
<evidence type="ECO:0000313" key="8">
    <source>
        <dbReference type="Proteomes" id="UP000321558"/>
    </source>
</evidence>
<dbReference type="InterPro" id="IPR028161">
    <property type="entry name" value="Met8-like"/>
</dbReference>
<comment type="catalytic activity">
    <reaction evidence="6">
        <text>precorrin-2 + NAD(+) = sirohydrochlorin + NADH + 2 H(+)</text>
        <dbReference type="Rhea" id="RHEA:15613"/>
        <dbReference type="ChEBI" id="CHEBI:15378"/>
        <dbReference type="ChEBI" id="CHEBI:57540"/>
        <dbReference type="ChEBI" id="CHEBI:57945"/>
        <dbReference type="ChEBI" id="CHEBI:58351"/>
        <dbReference type="ChEBI" id="CHEBI:58827"/>
        <dbReference type="EC" id="1.3.1.76"/>
    </reaction>
</comment>
<gene>
    <name evidence="7" type="ORF">OSO01_20620</name>
</gene>
<evidence type="ECO:0000256" key="2">
    <source>
        <dbReference type="ARBA" id="ARBA00012400"/>
    </source>
</evidence>
<keyword evidence="5" id="KW-0627">Porphyrin biosynthesis</keyword>
<comment type="caution">
    <text evidence="7">The sequence shown here is derived from an EMBL/GenBank/DDBJ whole genome shotgun (WGS) entry which is preliminary data.</text>
</comment>
<dbReference type="Gene3D" id="3.30.160.110">
    <property type="entry name" value="Siroheme synthase, domain 2"/>
    <property type="match status" value="1"/>
</dbReference>
<dbReference type="UniPathway" id="UPA00262">
    <property type="reaction ID" value="UER00222"/>
</dbReference>
<dbReference type="STRING" id="582851.GCA_900162665_01286"/>
<accession>A0A511ZIQ1</accession>
<dbReference type="EMBL" id="BJYM01000007">
    <property type="protein sequence ID" value="GEN87323.1"/>
    <property type="molecule type" value="Genomic_DNA"/>
</dbReference>
<sequence length="162" mass="18003">MEKLYPVMMNLSGKKAVIIGGGKIALRKAKGLAETGVKIVVVSPGIRKELFKLHDVVWKQKEFEAKDLKGAHLIFAATDNKAVNEYVCQCAAANQWVNDTSKSERSDFITPAVVKRDKFILAISTSGASPELAKELKAELEVRYNNTLGYTVDMYAKRRNKK</sequence>
<organism evidence="7 8">
    <name type="scientific">Oceanobacillus sojae</name>
    <dbReference type="NCBI Taxonomy" id="582851"/>
    <lineage>
        <taxon>Bacteria</taxon>
        <taxon>Bacillati</taxon>
        <taxon>Bacillota</taxon>
        <taxon>Bacilli</taxon>
        <taxon>Bacillales</taxon>
        <taxon>Bacillaceae</taxon>
        <taxon>Oceanobacillus</taxon>
    </lineage>
</organism>
<dbReference type="SUPFAM" id="SSF51735">
    <property type="entry name" value="NAD(P)-binding Rossmann-fold domains"/>
    <property type="match status" value="1"/>
</dbReference>
<comment type="pathway">
    <text evidence="1">Porphyrin-containing compound metabolism; siroheme biosynthesis; sirohydrochlorin from precorrin-2: step 1/1.</text>
</comment>
<evidence type="ECO:0000256" key="3">
    <source>
        <dbReference type="ARBA" id="ARBA00023002"/>
    </source>
</evidence>
<evidence type="ECO:0000256" key="4">
    <source>
        <dbReference type="ARBA" id="ARBA00023027"/>
    </source>
</evidence>
<dbReference type="AlphaFoldDB" id="A0A511ZIQ1"/>
<keyword evidence="3" id="KW-0560">Oxidoreductase</keyword>
<reference evidence="7 8" key="1">
    <citation type="submission" date="2019-07" db="EMBL/GenBank/DDBJ databases">
        <title>Whole genome shotgun sequence of Oceanobacillus sojae NBRC 105379.</title>
        <authorList>
            <person name="Hosoyama A."/>
            <person name="Uohara A."/>
            <person name="Ohji S."/>
            <person name="Ichikawa N."/>
        </authorList>
    </citation>
    <scope>NUCLEOTIDE SEQUENCE [LARGE SCALE GENOMIC DNA]</scope>
    <source>
        <strain evidence="7 8">NBRC 105379</strain>
    </source>
</reference>
<evidence type="ECO:0000256" key="6">
    <source>
        <dbReference type="ARBA" id="ARBA00047561"/>
    </source>
</evidence>
<dbReference type="Gene3D" id="3.40.50.720">
    <property type="entry name" value="NAD(P)-binding Rossmann-like Domain"/>
    <property type="match status" value="1"/>
</dbReference>